<keyword evidence="2" id="KW-1185">Reference proteome</keyword>
<dbReference type="AlphaFoldDB" id="A0A6A6GVS9"/>
<organism evidence="1 2">
    <name type="scientific">Viridothelium virens</name>
    <name type="common">Speckled blister lichen</name>
    <name type="synonym">Trypethelium virens</name>
    <dbReference type="NCBI Taxonomy" id="1048519"/>
    <lineage>
        <taxon>Eukaryota</taxon>
        <taxon>Fungi</taxon>
        <taxon>Dikarya</taxon>
        <taxon>Ascomycota</taxon>
        <taxon>Pezizomycotina</taxon>
        <taxon>Dothideomycetes</taxon>
        <taxon>Dothideomycetes incertae sedis</taxon>
        <taxon>Trypetheliales</taxon>
        <taxon>Trypetheliaceae</taxon>
        <taxon>Viridothelium</taxon>
    </lineage>
</organism>
<protein>
    <submittedName>
        <fullName evidence="1">Uncharacterized protein</fullName>
    </submittedName>
</protein>
<reference evidence="1" key="1">
    <citation type="journal article" date="2020" name="Stud. Mycol.">
        <title>101 Dothideomycetes genomes: a test case for predicting lifestyles and emergence of pathogens.</title>
        <authorList>
            <person name="Haridas S."/>
            <person name="Albert R."/>
            <person name="Binder M."/>
            <person name="Bloem J."/>
            <person name="Labutti K."/>
            <person name="Salamov A."/>
            <person name="Andreopoulos B."/>
            <person name="Baker S."/>
            <person name="Barry K."/>
            <person name="Bills G."/>
            <person name="Bluhm B."/>
            <person name="Cannon C."/>
            <person name="Castanera R."/>
            <person name="Culley D."/>
            <person name="Daum C."/>
            <person name="Ezra D."/>
            <person name="Gonzalez J."/>
            <person name="Henrissat B."/>
            <person name="Kuo A."/>
            <person name="Liang C."/>
            <person name="Lipzen A."/>
            <person name="Lutzoni F."/>
            <person name="Magnuson J."/>
            <person name="Mondo S."/>
            <person name="Nolan M."/>
            <person name="Ohm R."/>
            <person name="Pangilinan J."/>
            <person name="Park H.-J."/>
            <person name="Ramirez L."/>
            <person name="Alfaro M."/>
            <person name="Sun H."/>
            <person name="Tritt A."/>
            <person name="Yoshinaga Y."/>
            <person name="Zwiers L.-H."/>
            <person name="Turgeon B."/>
            <person name="Goodwin S."/>
            <person name="Spatafora J."/>
            <person name="Crous P."/>
            <person name="Grigoriev I."/>
        </authorList>
    </citation>
    <scope>NUCLEOTIDE SEQUENCE</scope>
    <source>
        <strain evidence="1">Tuck. ex Michener</strain>
    </source>
</reference>
<dbReference type="EMBL" id="ML991852">
    <property type="protein sequence ID" value="KAF2229876.1"/>
    <property type="molecule type" value="Genomic_DNA"/>
</dbReference>
<gene>
    <name evidence="1" type="ORF">EV356DRAFT_520555</name>
</gene>
<proteinExistence type="predicted"/>
<evidence type="ECO:0000313" key="2">
    <source>
        <dbReference type="Proteomes" id="UP000800092"/>
    </source>
</evidence>
<dbReference type="Proteomes" id="UP000800092">
    <property type="component" value="Unassembled WGS sequence"/>
</dbReference>
<evidence type="ECO:0000313" key="1">
    <source>
        <dbReference type="EMBL" id="KAF2229876.1"/>
    </source>
</evidence>
<name>A0A6A6GVS9_VIRVR</name>
<sequence length="179" mass="17769">MKGSCILQILASATLAFSSSHPPKNISQRRAEASVEERGGPPCNIGGCLGAVAATAAGAVACAVIPVPGVDAVCEGSVIASGVISTLTACAGCAIIGKCDPGDTTAIDDACGTPDSRKAELGPNQCLQLSSSVPHPSDTDQVLGAFTMHCHNTAKVVSGNFGDCAFPCANCTQCAGKPH</sequence>
<accession>A0A6A6GVS9</accession>